<name>A0A182JMY1_ANOAO</name>
<feature type="transmembrane region" description="Helical" evidence="8">
    <location>
        <begin position="7"/>
        <end position="35"/>
    </location>
</feature>
<dbReference type="Proteomes" id="UP000075880">
    <property type="component" value="Unassembled WGS sequence"/>
</dbReference>
<feature type="transmembrane region" description="Helical" evidence="8">
    <location>
        <begin position="134"/>
        <end position="156"/>
    </location>
</feature>
<feature type="transmembrane region" description="Helical" evidence="8">
    <location>
        <begin position="55"/>
        <end position="76"/>
    </location>
</feature>
<evidence type="ECO:0000256" key="4">
    <source>
        <dbReference type="ARBA" id="ARBA00022989"/>
    </source>
</evidence>
<dbReference type="InterPro" id="IPR033580">
    <property type="entry name" value="Nurim-like"/>
</dbReference>
<proteinExistence type="inferred from homology"/>
<evidence type="ECO:0000256" key="6">
    <source>
        <dbReference type="ARBA" id="ARBA00031700"/>
    </source>
</evidence>
<feature type="transmembrane region" description="Helical" evidence="8">
    <location>
        <begin position="197"/>
        <end position="227"/>
    </location>
</feature>
<dbReference type="VEuPathDB" id="VectorBase:AATE021062"/>
<evidence type="ECO:0000256" key="8">
    <source>
        <dbReference type="SAM" id="Phobius"/>
    </source>
</evidence>
<dbReference type="PANTHER" id="PTHR31040:SF1">
    <property type="entry name" value="NURIM"/>
    <property type="match status" value="1"/>
</dbReference>
<organism evidence="9">
    <name type="scientific">Anopheles atroparvus</name>
    <name type="common">European mosquito</name>
    <dbReference type="NCBI Taxonomy" id="41427"/>
    <lineage>
        <taxon>Eukaryota</taxon>
        <taxon>Metazoa</taxon>
        <taxon>Ecdysozoa</taxon>
        <taxon>Arthropoda</taxon>
        <taxon>Hexapoda</taxon>
        <taxon>Insecta</taxon>
        <taxon>Pterygota</taxon>
        <taxon>Neoptera</taxon>
        <taxon>Endopterygota</taxon>
        <taxon>Diptera</taxon>
        <taxon>Nematocera</taxon>
        <taxon>Culicoidea</taxon>
        <taxon>Culicidae</taxon>
        <taxon>Anophelinae</taxon>
        <taxon>Anopheles</taxon>
    </lineage>
</organism>
<reference evidence="9" key="2">
    <citation type="submission" date="2022-08" db="UniProtKB">
        <authorList>
            <consortium name="EnsemblMetazoa"/>
        </authorList>
    </citation>
    <scope>IDENTIFICATION</scope>
    <source>
        <strain evidence="9">EBRO</strain>
    </source>
</reference>
<dbReference type="GO" id="GO:0005637">
    <property type="term" value="C:nuclear inner membrane"/>
    <property type="evidence" value="ECO:0007669"/>
    <property type="project" value="UniProtKB-SubCell"/>
</dbReference>
<dbReference type="OrthoDB" id="10050858at2759"/>
<accession>A0A182JMY1</accession>
<keyword evidence="4 8" id="KW-1133">Transmembrane helix</keyword>
<reference evidence="10" key="1">
    <citation type="submission" date="2021-09" db="EMBL/GenBank/DDBJ databases">
        <authorList>
            <consortium name="Infravec"/>
            <person name="Campbell I L."/>
            <person name="Maslen G."/>
            <person name="Yates A."/>
        </authorList>
    </citation>
    <scope>NUCLEOTIDE SEQUENCE [LARGE SCALE GENOMIC DNA]</scope>
    <source>
        <strain evidence="10">Infravec2 EBRE</strain>
    </source>
</reference>
<sequence length="255" mass="29803">MLSFRQLVCFVLSLLSFISVFYSVGKLGIFLATPIRPLQHQATPAFPTERTQLRAALFSLLLNSIWVVLFVLQHSAMRADLVKRFWKAIGLELAERSLYNIASSYCLLLLLKNWKSSASQYRLWFFDVEENKTLWWVMVGAHVLSWIVVYGGSLMVDLPELIGLKHVYYDINDLAPPMSYKSRDLQDYYQRYRHPSFVGLSIVLWFTNGMTIDRCVLAVVWTLYMYLAWNTTKVDLKYQQHQLERKRAELARVTK</sequence>
<evidence type="ECO:0000256" key="3">
    <source>
        <dbReference type="ARBA" id="ARBA00022692"/>
    </source>
</evidence>
<comment type="subcellular location">
    <subcellularLocation>
        <location evidence="1">Nucleus inner membrane</location>
        <topology evidence="1">Multi-pass membrane protein</topology>
    </subcellularLocation>
</comment>
<dbReference type="AlphaFoldDB" id="A0A182JMY1"/>
<keyword evidence="3 8" id="KW-0812">Transmembrane</keyword>
<dbReference type="EnsemblMetazoa" id="AATE021062-RA">
    <property type="protein sequence ID" value="AATE021062-PA.1"/>
    <property type="gene ID" value="AATE021062"/>
</dbReference>
<evidence type="ECO:0000313" key="10">
    <source>
        <dbReference type="Proteomes" id="UP000075880"/>
    </source>
</evidence>
<keyword evidence="10" id="KW-1185">Reference proteome</keyword>
<comment type="similarity">
    <text evidence="2">Belongs to the nurim family.</text>
</comment>
<dbReference type="EnsemblMetazoa" id="ENSAATROPT007803">
    <property type="protein sequence ID" value="ENSAATROPP007004"/>
    <property type="gene ID" value="ENSAATROPG006362"/>
</dbReference>
<evidence type="ECO:0000256" key="5">
    <source>
        <dbReference type="ARBA" id="ARBA00023136"/>
    </source>
</evidence>
<dbReference type="PANTHER" id="PTHR31040">
    <property type="entry name" value="NURIM"/>
    <property type="match status" value="1"/>
</dbReference>
<evidence type="ECO:0000256" key="1">
    <source>
        <dbReference type="ARBA" id="ARBA00004473"/>
    </source>
</evidence>
<protein>
    <recommendedName>
        <fullName evidence="7">Nuclear envelope membrane protein</fullName>
    </recommendedName>
    <alternativeName>
        <fullName evidence="6">Nuclear rim protein</fullName>
    </alternativeName>
</protein>
<evidence type="ECO:0000256" key="7">
    <source>
        <dbReference type="ARBA" id="ARBA00032957"/>
    </source>
</evidence>
<keyword evidence="5 8" id="KW-0472">Membrane</keyword>
<evidence type="ECO:0000313" key="9">
    <source>
        <dbReference type="EnsemblMetazoa" id="AATE021062-PA.1"/>
    </source>
</evidence>
<evidence type="ECO:0000256" key="2">
    <source>
        <dbReference type="ARBA" id="ARBA00010631"/>
    </source>
</evidence>